<dbReference type="EMBL" id="BARS01010313">
    <property type="protein sequence ID" value="GAF92173.1"/>
    <property type="molecule type" value="Genomic_DNA"/>
</dbReference>
<name>X0TF46_9ZZZZ</name>
<protein>
    <submittedName>
        <fullName evidence="1">Uncharacterized protein</fullName>
    </submittedName>
</protein>
<sequence length="53" mass="6199">EIEPRIVLRVPQLAARIQRIKYVPMQHLRVPDLDSAYRFKGGTSTSNPPTRYY</sequence>
<comment type="caution">
    <text evidence="1">The sequence shown here is derived from an EMBL/GenBank/DDBJ whole genome shotgun (WGS) entry which is preliminary data.</text>
</comment>
<dbReference type="AlphaFoldDB" id="X0TF46"/>
<evidence type="ECO:0000313" key="1">
    <source>
        <dbReference type="EMBL" id="GAF92173.1"/>
    </source>
</evidence>
<organism evidence="1">
    <name type="scientific">marine sediment metagenome</name>
    <dbReference type="NCBI Taxonomy" id="412755"/>
    <lineage>
        <taxon>unclassified sequences</taxon>
        <taxon>metagenomes</taxon>
        <taxon>ecological metagenomes</taxon>
    </lineage>
</organism>
<proteinExistence type="predicted"/>
<gene>
    <name evidence="1" type="ORF">S01H1_19157</name>
</gene>
<reference evidence="1" key="1">
    <citation type="journal article" date="2014" name="Front. Microbiol.">
        <title>High frequency of phylogenetically diverse reductive dehalogenase-homologous genes in deep subseafloor sedimentary metagenomes.</title>
        <authorList>
            <person name="Kawai M."/>
            <person name="Futagami T."/>
            <person name="Toyoda A."/>
            <person name="Takaki Y."/>
            <person name="Nishi S."/>
            <person name="Hori S."/>
            <person name="Arai W."/>
            <person name="Tsubouchi T."/>
            <person name="Morono Y."/>
            <person name="Uchiyama I."/>
            <person name="Ito T."/>
            <person name="Fujiyama A."/>
            <person name="Inagaki F."/>
            <person name="Takami H."/>
        </authorList>
    </citation>
    <scope>NUCLEOTIDE SEQUENCE</scope>
    <source>
        <strain evidence="1">Expedition CK06-06</strain>
    </source>
</reference>
<feature type="non-terminal residue" evidence="1">
    <location>
        <position position="1"/>
    </location>
</feature>
<accession>X0TF46</accession>